<gene>
    <name evidence="3" type="ORF">M9Y10_024067</name>
</gene>
<feature type="compositionally biased region" description="Basic and acidic residues" evidence="1">
    <location>
        <begin position="80"/>
        <end position="96"/>
    </location>
</feature>
<keyword evidence="2" id="KW-0812">Transmembrane</keyword>
<name>A0ABR2KWY1_9EUKA</name>
<evidence type="ECO:0000313" key="4">
    <source>
        <dbReference type="Proteomes" id="UP001470230"/>
    </source>
</evidence>
<organism evidence="3 4">
    <name type="scientific">Tritrichomonas musculus</name>
    <dbReference type="NCBI Taxonomy" id="1915356"/>
    <lineage>
        <taxon>Eukaryota</taxon>
        <taxon>Metamonada</taxon>
        <taxon>Parabasalia</taxon>
        <taxon>Tritrichomonadida</taxon>
        <taxon>Tritrichomonadidae</taxon>
        <taxon>Tritrichomonas</taxon>
    </lineage>
</organism>
<keyword evidence="4" id="KW-1185">Reference proteome</keyword>
<proteinExistence type="predicted"/>
<reference evidence="3 4" key="1">
    <citation type="submission" date="2024-04" db="EMBL/GenBank/DDBJ databases">
        <title>Tritrichomonas musculus Genome.</title>
        <authorList>
            <person name="Alves-Ferreira E."/>
            <person name="Grigg M."/>
            <person name="Lorenzi H."/>
            <person name="Galac M."/>
        </authorList>
    </citation>
    <scope>NUCLEOTIDE SEQUENCE [LARGE SCALE GENOMIC DNA]</scope>
    <source>
        <strain evidence="3 4">EAF2021</strain>
    </source>
</reference>
<comment type="caution">
    <text evidence="3">The sequence shown here is derived from an EMBL/GenBank/DDBJ whole genome shotgun (WGS) entry which is preliminary data.</text>
</comment>
<protein>
    <submittedName>
        <fullName evidence="3">Uncharacterized protein</fullName>
    </submittedName>
</protein>
<dbReference type="EMBL" id="JAPFFF010000003">
    <property type="protein sequence ID" value="KAK8895597.1"/>
    <property type="molecule type" value="Genomic_DNA"/>
</dbReference>
<evidence type="ECO:0000256" key="2">
    <source>
        <dbReference type="SAM" id="Phobius"/>
    </source>
</evidence>
<feature type="transmembrane region" description="Helical" evidence="2">
    <location>
        <begin position="100"/>
        <end position="120"/>
    </location>
</feature>
<sequence>MASEPHSRMLRPEELTNVHSRELKIDLENEHFEEVNVRLSSDDEEDAPKAQQPPVVQRNVKLQSREINIEEPAPTVNQAQKKENVQVKASPTEEKGSSPLLYVGVAAAAIVAGIIIIKLMKH</sequence>
<evidence type="ECO:0000256" key="1">
    <source>
        <dbReference type="SAM" id="MobiDB-lite"/>
    </source>
</evidence>
<feature type="region of interest" description="Disordered" evidence="1">
    <location>
        <begin position="37"/>
        <end position="96"/>
    </location>
</feature>
<keyword evidence="2" id="KW-0472">Membrane</keyword>
<dbReference type="Proteomes" id="UP001470230">
    <property type="component" value="Unassembled WGS sequence"/>
</dbReference>
<accession>A0ABR2KWY1</accession>
<evidence type="ECO:0000313" key="3">
    <source>
        <dbReference type="EMBL" id="KAK8895597.1"/>
    </source>
</evidence>
<keyword evidence="2" id="KW-1133">Transmembrane helix</keyword>